<feature type="compositionally biased region" description="Polar residues" evidence="1">
    <location>
        <begin position="377"/>
        <end position="394"/>
    </location>
</feature>
<evidence type="ECO:0000313" key="4">
    <source>
        <dbReference type="Proteomes" id="UP000816034"/>
    </source>
</evidence>
<evidence type="ECO:0000259" key="2">
    <source>
        <dbReference type="Pfam" id="PF08240"/>
    </source>
</evidence>
<dbReference type="AlphaFoldDB" id="A0AA88KJP3"/>
<dbReference type="Proteomes" id="UP000816034">
    <property type="component" value="Unassembled WGS sequence"/>
</dbReference>
<accession>A0AA88KJP3</accession>
<reference evidence="3 4" key="1">
    <citation type="journal article" date="2018" name="BMC Genomics">
        <title>The genome of Naegleria lovaniensis, the basis for a comparative approach to unravel pathogenicity factors of the human pathogenic amoeba N. fowleri.</title>
        <authorList>
            <person name="Liechti N."/>
            <person name="Schurch N."/>
            <person name="Bruggmann R."/>
            <person name="Wittwer M."/>
        </authorList>
    </citation>
    <scope>NUCLEOTIDE SEQUENCE [LARGE SCALE GENOMIC DNA]</scope>
    <source>
        <strain evidence="3 4">ATCC 30569</strain>
    </source>
</reference>
<dbReference type="InterPro" id="IPR013154">
    <property type="entry name" value="ADH-like_N"/>
</dbReference>
<dbReference type="InterPro" id="IPR011032">
    <property type="entry name" value="GroES-like_sf"/>
</dbReference>
<evidence type="ECO:0000313" key="3">
    <source>
        <dbReference type="EMBL" id="KAG2383447.1"/>
    </source>
</evidence>
<dbReference type="Pfam" id="PF08240">
    <property type="entry name" value="ADH_N"/>
    <property type="match status" value="1"/>
</dbReference>
<name>A0AA88KJP3_NAELO</name>
<comment type="caution">
    <text evidence="3">The sequence shown here is derived from an EMBL/GenBank/DDBJ whole genome shotgun (WGS) entry which is preliminary data.</text>
</comment>
<feature type="region of interest" description="Disordered" evidence="1">
    <location>
        <begin position="377"/>
        <end position="399"/>
    </location>
</feature>
<gene>
    <name evidence="3" type="ORF">C9374_004118</name>
</gene>
<proteinExistence type="predicted"/>
<dbReference type="SUPFAM" id="SSF50129">
    <property type="entry name" value="GroES-like"/>
    <property type="match status" value="1"/>
</dbReference>
<evidence type="ECO:0000256" key="1">
    <source>
        <dbReference type="SAM" id="MobiDB-lite"/>
    </source>
</evidence>
<dbReference type="RefSeq" id="XP_044549126.1">
    <property type="nucleotide sequence ID" value="XM_044693722.1"/>
</dbReference>
<dbReference type="InterPro" id="IPR042633">
    <property type="entry name" value="CRYZL1"/>
</dbReference>
<organism evidence="3 4">
    <name type="scientific">Naegleria lovaniensis</name>
    <name type="common">Amoeba</name>
    <dbReference type="NCBI Taxonomy" id="51637"/>
    <lineage>
        <taxon>Eukaryota</taxon>
        <taxon>Discoba</taxon>
        <taxon>Heterolobosea</taxon>
        <taxon>Tetramitia</taxon>
        <taxon>Eutetramitia</taxon>
        <taxon>Vahlkampfiidae</taxon>
        <taxon>Naegleria</taxon>
    </lineage>
</organism>
<keyword evidence="4" id="KW-1185">Reference proteome</keyword>
<dbReference type="Gene3D" id="3.90.180.10">
    <property type="entry name" value="Medium-chain alcohol dehydrogenases, catalytic domain"/>
    <property type="match status" value="2"/>
</dbReference>
<dbReference type="GeneID" id="68096573"/>
<feature type="domain" description="Alcohol dehydrogenase-like N-terminal" evidence="2">
    <location>
        <begin position="68"/>
        <end position="221"/>
    </location>
</feature>
<dbReference type="PANTHER" id="PTHR44461">
    <property type="entry name" value="QUINONE OXIDOREDUCTASE-LIKE PROTEIN 1"/>
    <property type="match status" value="1"/>
</dbReference>
<dbReference type="EMBL" id="PYSW02000020">
    <property type="protein sequence ID" value="KAG2383447.1"/>
    <property type="molecule type" value="Genomic_DNA"/>
</dbReference>
<protein>
    <recommendedName>
        <fullName evidence="2">Alcohol dehydrogenase-like N-terminal domain-containing protein</fullName>
    </recommendedName>
</protein>
<sequence length="517" mass="57056">MNQQTFAILHPSPSTGIPAYLSLHSENYNPYSSSPPSGSSSSSSLFKDQIQIITKTGEHCINTSLSPFQIKIQVKCCGLSKLDSQVRRGTFPLWKSQFSSSLESKIIENSEHPEAPSLSSCWIIPGYEVSGVVTQVGKKVNSKVFSVGDCVMGFIPVQNLNEYSDSNEDSNENNLSHQLIMESQDFETSSMMMTNPVLPSSLNGGCSTECVADAHFFVKIPNGMSFIKASSAIMCGIRAYDTLFFKCASPIRQGDVIFVSSGARWEQTYLLQLAILLAKCRVITTVHTDEEINFLRMISSRLTSSTILGNSPPFDTQYISSVLSMMRSGNSAINPLVILDRRLYDTPEKLQQAIMKETNGLGVQLVVLGESVLIPSSGNVHSRTSQEKQQNSNLPKDRNPTTRFIDMCLNVLSTHGTLAFSEFCDHGLTASHLEFMYSKSIAMTNIFEQSYVQNTNLIGRYLHILNNIVKDIHEEHIEIPIAHCLSLSSVRDAHRKLDNSITGSSSSSFVGKIVIKM</sequence>
<dbReference type="PANTHER" id="PTHR44461:SF1">
    <property type="entry name" value="QUINONE OXIDOREDUCTASE-LIKE PROTEIN 1"/>
    <property type="match status" value="1"/>
</dbReference>